<comment type="caution">
    <text evidence="2">The sequence shown here is derived from an EMBL/GenBank/DDBJ whole genome shotgun (WGS) entry which is preliminary data.</text>
</comment>
<proteinExistence type="predicted"/>
<dbReference type="SUPFAM" id="SSF56281">
    <property type="entry name" value="Metallo-hydrolase/oxidoreductase"/>
    <property type="match status" value="1"/>
</dbReference>
<keyword evidence="3" id="KW-1185">Reference proteome</keyword>
<sequence>MRRLQEPAPGVLVATSRRMSTTSTIVTGGSDALVIDPAWLPDELDALGRTLEARGLRVTGGFATHAHHDHLLWHPRLGSAPRWASPETARLAGTERAGLVEQLGAGFPTELVELMGRVQGVEGELPAESTPLGSTVRLIVHDGHAPGHTAVWLPEQRVLIAGDMLSDIEIPLPFWPDDLPAYVRALDLLAPIAAEARVVVPGHGSVGGDALARLDADRRIIDDAVAGRRTDDARIDAPGMREAFAQLRELASAL</sequence>
<feature type="domain" description="Metallo-beta-lactamase" evidence="1">
    <location>
        <begin position="20"/>
        <end position="203"/>
    </location>
</feature>
<dbReference type="PANTHER" id="PTHR42951:SF22">
    <property type="entry name" value="METALLO BETA-LACTAMASE SUPERFAMILY LIPOPROTEIN"/>
    <property type="match status" value="1"/>
</dbReference>
<gene>
    <name evidence="2" type="ORF">DZF98_07180</name>
</gene>
<name>A0ABX9N608_9MICO</name>
<dbReference type="InterPro" id="IPR036866">
    <property type="entry name" value="RibonucZ/Hydroxyglut_hydro"/>
</dbReference>
<evidence type="ECO:0000313" key="2">
    <source>
        <dbReference type="EMBL" id="RII92378.1"/>
    </source>
</evidence>
<dbReference type="Gene3D" id="3.60.15.10">
    <property type="entry name" value="Ribonuclease Z/Hydroxyacylglutathione hydrolase-like"/>
    <property type="match status" value="1"/>
</dbReference>
<dbReference type="InterPro" id="IPR050855">
    <property type="entry name" value="NDM-1-like"/>
</dbReference>
<dbReference type="Pfam" id="PF00753">
    <property type="entry name" value="Lactamase_B"/>
    <property type="match status" value="1"/>
</dbReference>
<accession>A0ABX9N608</accession>
<dbReference type="EMBL" id="QWEE01000089">
    <property type="protein sequence ID" value="RII92378.1"/>
    <property type="molecule type" value="Genomic_DNA"/>
</dbReference>
<evidence type="ECO:0000313" key="3">
    <source>
        <dbReference type="Proteomes" id="UP000265355"/>
    </source>
</evidence>
<evidence type="ECO:0000259" key="1">
    <source>
        <dbReference type="SMART" id="SM00849"/>
    </source>
</evidence>
<dbReference type="PANTHER" id="PTHR42951">
    <property type="entry name" value="METALLO-BETA-LACTAMASE DOMAIN-CONTAINING"/>
    <property type="match status" value="1"/>
</dbReference>
<dbReference type="RefSeq" id="WP_119372950.1">
    <property type="nucleotide sequence ID" value="NZ_CP040792.1"/>
</dbReference>
<organism evidence="2 3">
    <name type="scientific">Clavibacter californiensis</name>
    <dbReference type="NCBI Taxonomy" id="1401995"/>
    <lineage>
        <taxon>Bacteria</taxon>
        <taxon>Bacillati</taxon>
        <taxon>Actinomycetota</taxon>
        <taxon>Actinomycetes</taxon>
        <taxon>Micrococcales</taxon>
        <taxon>Microbacteriaceae</taxon>
        <taxon>Clavibacter</taxon>
    </lineage>
</organism>
<reference evidence="2 3" key="1">
    <citation type="submission" date="2018-08" db="EMBL/GenBank/DDBJ databases">
        <title>Genome Sequence of Clavibacter michiganensis Subspecies type strains, and the Atypical Peach-Colored Strains Isolated from Tomato.</title>
        <authorList>
            <person name="Osdaghi E."/>
            <person name="Portier P."/>
            <person name="Briand M."/>
            <person name="Jacques M.-A."/>
        </authorList>
    </citation>
    <scope>NUCLEOTIDE SEQUENCE [LARGE SCALE GENOMIC DNA]</scope>
    <source>
        <strain evidence="2 3">CFBP 8216</strain>
    </source>
</reference>
<dbReference type="SMART" id="SM00849">
    <property type="entry name" value="Lactamase_B"/>
    <property type="match status" value="1"/>
</dbReference>
<dbReference type="Proteomes" id="UP000265355">
    <property type="component" value="Unassembled WGS sequence"/>
</dbReference>
<dbReference type="InterPro" id="IPR001279">
    <property type="entry name" value="Metallo-B-lactamas"/>
</dbReference>
<protein>
    <submittedName>
        <fullName evidence="2">MBL fold metallo-hydrolase</fullName>
    </submittedName>
</protein>